<accession>A0A7Z7MVL1</accession>
<keyword evidence="4" id="KW-1185">Reference proteome</keyword>
<organism evidence="3 4">
    <name type="scientific">Sterolibacterium denitrificans</name>
    <dbReference type="NCBI Taxonomy" id="157592"/>
    <lineage>
        <taxon>Bacteria</taxon>
        <taxon>Pseudomonadati</taxon>
        <taxon>Pseudomonadota</taxon>
        <taxon>Betaproteobacteria</taxon>
        <taxon>Nitrosomonadales</taxon>
        <taxon>Sterolibacteriaceae</taxon>
        <taxon>Sterolibacterium</taxon>
    </lineage>
</organism>
<dbReference type="AlphaFoldDB" id="A0A7Z7MVL1"/>
<dbReference type="RefSeq" id="WP_154717049.1">
    <property type="nucleotide sequence ID" value="NZ_LT837803.1"/>
</dbReference>
<keyword evidence="1" id="KW-0472">Membrane</keyword>
<evidence type="ECO:0000313" key="3">
    <source>
        <dbReference type="EMBL" id="SMB28121.1"/>
    </source>
</evidence>
<gene>
    <name evidence="3" type="ORF">SDENCHOL_20565</name>
</gene>
<dbReference type="InterPro" id="IPR024402">
    <property type="entry name" value="DUF2726"/>
</dbReference>
<keyword evidence="1" id="KW-1133">Transmembrane helix</keyword>
<keyword evidence="1" id="KW-0812">Transmembrane</keyword>
<dbReference type="Pfam" id="PF10881">
    <property type="entry name" value="DUF2726"/>
    <property type="match status" value="1"/>
</dbReference>
<sequence>MDTLITLAPLIILIAVIGLLVKLASKKGTGASYYKKKPLTQAEKALYYKLLKALPNNPVLAQVSMSAIVGIKKGKDWQSTFNKISRKYADFVICSPAFDVIAIIELDDSSHESDRARHADKEKDAALNGAGYTVIRWRQKDIPSVEDIPAALGIQH</sequence>
<evidence type="ECO:0000259" key="2">
    <source>
        <dbReference type="Pfam" id="PF10881"/>
    </source>
</evidence>
<dbReference type="Proteomes" id="UP000242886">
    <property type="component" value="Chromosome SDENCHOL"/>
</dbReference>
<dbReference type="EMBL" id="LT837803">
    <property type="protein sequence ID" value="SMB28121.1"/>
    <property type="molecule type" value="Genomic_DNA"/>
</dbReference>
<feature type="transmembrane region" description="Helical" evidence="1">
    <location>
        <begin position="6"/>
        <end position="25"/>
    </location>
</feature>
<dbReference type="Gene3D" id="3.40.960.10">
    <property type="entry name" value="VSR Endonuclease"/>
    <property type="match status" value="1"/>
</dbReference>
<reference evidence="3" key="1">
    <citation type="submission" date="2017-03" db="EMBL/GenBank/DDBJ databases">
        <authorList>
            <consortium name="AG Boll"/>
        </authorList>
    </citation>
    <scope>NUCLEOTIDE SEQUENCE [LARGE SCALE GENOMIC DNA]</scope>
    <source>
        <strain evidence="3">Chol</strain>
    </source>
</reference>
<protein>
    <recommendedName>
        <fullName evidence="2">DUF2726 domain-containing protein</fullName>
    </recommendedName>
</protein>
<feature type="domain" description="DUF2726" evidence="2">
    <location>
        <begin position="38"/>
        <end position="150"/>
    </location>
</feature>
<proteinExistence type="predicted"/>
<name>A0A7Z7MVL1_9PROT</name>
<evidence type="ECO:0000313" key="4">
    <source>
        <dbReference type="Proteomes" id="UP000242886"/>
    </source>
</evidence>
<evidence type="ECO:0000256" key="1">
    <source>
        <dbReference type="SAM" id="Phobius"/>
    </source>
</evidence>